<evidence type="ECO:0000256" key="12">
    <source>
        <dbReference type="SAM" id="Phobius"/>
    </source>
</evidence>
<sequence length="286" mass="30934">MIIVAVLLVICSGLTHAVWNLFAKKSEEKGLFLWAILIPSVLVLLPSSFMELLHAQLPASGWLLVLLSLGLQAAYGLLLTETYKHGDLSQVYPLMRGTSTLLIPAIGVLFLGESLSLWGWLGLACIITGIFLMSSRLLGRHSGHAQGKPVILALLVGLCTTCYVLVDKLNLSNLSPFTLLEIANIGFVLGISKSVRTVPHWKKKLMEQWKGIAVGSILNPGSYLLFLYAMNISPLSHISPIREVGIVFGTILGVWLLKEKQGLQRIVSSAVVAMGIMLVAIWGSAG</sequence>
<evidence type="ECO:0000256" key="3">
    <source>
        <dbReference type="ARBA" id="ARBA00022475"/>
    </source>
</evidence>
<feature type="transmembrane region" description="Helical" evidence="12">
    <location>
        <begin position="30"/>
        <end position="49"/>
    </location>
</feature>
<evidence type="ECO:0000256" key="2">
    <source>
        <dbReference type="ARBA" id="ARBA00007362"/>
    </source>
</evidence>
<evidence type="ECO:0000313" key="14">
    <source>
        <dbReference type="EMBL" id="MFD1221419.1"/>
    </source>
</evidence>
<dbReference type="Gene3D" id="1.10.3730.20">
    <property type="match status" value="2"/>
</dbReference>
<evidence type="ECO:0000259" key="13">
    <source>
        <dbReference type="Pfam" id="PF00892"/>
    </source>
</evidence>
<gene>
    <name evidence="14" type="ORF">ACFQ4B_14930</name>
</gene>
<dbReference type="EMBL" id="JBHTLU010000015">
    <property type="protein sequence ID" value="MFD1221419.1"/>
    <property type="molecule type" value="Genomic_DNA"/>
</dbReference>
<keyword evidence="10" id="KW-0443">Lipid metabolism</keyword>
<evidence type="ECO:0000256" key="10">
    <source>
        <dbReference type="ARBA" id="ARBA00023098"/>
    </source>
</evidence>
<comment type="subcellular location">
    <subcellularLocation>
        <location evidence="1">Cell membrane</location>
        <topology evidence="1">Multi-pass membrane protein</topology>
    </subcellularLocation>
</comment>
<evidence type="ECO:0000313" key="15">
    <source>
        <dbReference type="Proteomes" id="UP001597180"/>
    </source>
</evidence>
<feature type="transmembrane region" description="Helical" evidence="12">
    <location>
        <begin position="117"/>
        <end position="138"/>
    </location>
</feature>
<dbReference type="PANTHER" id="PTHR30561:SF9">
    <property type="entry name" value="4-AMINO-4-DEOXY-L-ARABINOSE-PHOSPHOUNDECAPRENOL FLIPPASE SUBUNIT ARNF-RELATED"/>
    <property type="match status" value="1"/>
</dbReference>
<feature type="domain" description="EamA" evidence="13">
    <location>
        <begin position="5"/>
        <end position="134"/>
    </location>
</feature>
<dbReference type="Proteomes" id="UP001597180">
    <property type="component" value="Unassembled WGS sequence"/>
</dbReference>
<feature type="transmembrane region" description="Helical" evidence="12">
    <location>
        <begin position="172"/>
        <end position="191"/>
    </location>
</feature>
<keyword evidence="5" id="KW-0997">Cell inner membrane</keyword>
<dbReference type="SUPFAM" id="SSF103481">
    <property type="entry name" value="Multidrug resistance efflux transporter EmrE"/>
    <property type="match status" value="2"/>
</dbReference>
<dbReference type="RefSeq" id="WP_345589696.1">
    <property type="nucleotide sequence ID" value="NZ_BAABJG010000021.1"/>
</dbReference>
<evidence type="ECO:0000256" key="5">
    <source>
        <dbReference type="ARBA" id="ARBA00022519"/>
    </source>
</evidence>
<evidence type="ECO:0000256" key="4">
    <source>
        <dbReference type="ARBA" id="ARBA00022516"/>
    </source>
</evidence>
<keyword evidence="6" id="KW-0441">Lipid A biosynthesis</keyword>
<name>A0ABW3UPN0_9BACL</name>
<comment type="caution">
    <text evidence="14">The sequence shown here is derived from an EMBL/GenBank/DDBJ whole genome shotgun (WGS) entry which is preliminary data.</text>
</comment>
<keyword evidence="11 12" id="KW-0472">Membrane</keyword>
<dbReference type="InterPro" id="IPR000390">
    <property type="entry name" value="Small_drug/metabolite_transptr"/>
</dbReference>
<feature type="transmembrane region" description="Helical" evidence="12">
    <location>
        <begin position="266"/>
        <end position="285"/>
    </location>
</feature>
<keyword evidence="3" id="KW-1003">Cell membrane</keyword>
<feature type="transmembrane region" description="Helical" evidence="12">
    <location>
        <begin position="212"/>
        <end position="232"/>
    </location>
</feature>
<evidence type="ECO:0000256" key="6">
    <source>
        <dbReference type="ARBA" id="ARBA00022556"/>
    </source>
</evidence>
<dbReference type="PANTHER" id="PTHR30561">
    <property type="entry name" value="SMR FAMILY PROTON-DEPENDENT DRUG EFFLUX TRANSPORTER SUGE"/>
    <property type="match status" value="1"/>
</dbReference>
<feature type="transmembrane region" description="Helical" evidence="12">
    <location>
        <begin position="61"/>
        <end position="79"/>
    </location>
</feature>
<dbReference type="InterPro" id="IPR037185">
    <property type="entry name" value="EmrE-like"/>
</dbReference>
<organism evidence="14 15">
    <name type="scientific">Paenibacillus vulneris</name>
    <dbReference type="NCBI Taxonomy" id="1133364"/>
    <lineage>
        <taxon>Bacteria</taxon>
        <taxon>Bacillati</taxon>
        <taxon>Bacillota</taxon>
        <taxon>Bacilli</taxon>
        <taxon>Bacillales</taxon>
        <taxon>Paenibacillaceae</taxon>
        <taxon>Paenibacillus</taxon>
    </lineage>
</organism>
<protein>
    <submittedName>
        <fullName evidence="14">SMR family transporter</fullName>
    </submittedName>
</protein>
<keyword evidence="7 12" id="KW-0812">Transmembrane</keyword>
<keyword evidence="9 12" id="KW-1133">Transmembrane helix</keyword>
<evidence type="ECO:0000256" key="8">
    <source>
        <dbReference type="ARBA" id="ARBA00022985"/>
    </source>
</evidence>
<evidence type="ECO:0000256" key="9">
    <source>
        <dbReference type="ARBA" id="ARBA00022989"/>
    </source>
</evidence>
<evidence type="ECO:0000256" key="1">
    <source>
        <dbReference type="ARBA" id="ARBA00004651"/>
    </source>
</evidence>
<keyword evidence="15" id="KW-1185">Reference proteome</keyword>
<evidence type="ECO:0000256" key="7">
    <source>
        <dbReference type="ARBA" id="ARBA00022692"/>
    </source>
</evidence>
<feature type="transmembrane region" description="Helical" evidence="12">
    <location>
        <begin position="91"/>
        <end position="111"/>
    </location>
</feature>
<comment type="similarity">
    <text evidence="2">Belongs to the EamA transporter family.</text>
</comment>
<proteinExistence type="inferred from homology"/>
<evidence type="ECO:0000256" key="11">
    <source>
        <dbReference type="ARBA" id="ARBA00023136"/>
    </source>
</evidence>
<keyword evidence="8" id="KW-0448">Lipopolysaccharide biosynthesis</keyword>
<feature type="transmembrane region" description="Helical" evidence="12">
    <location>
        <begin position="150"/>
        <end position="166"/>
    </location>
</feature>
<accession>A0ABW3UPN0</accession>
<dbReference type="InterPro" id="IPR000620">
    <property type="entry name" value="EamA_dom"/>
</dbReference>
<feature type="domain" description="EamA" evidence="13">
    <location>
        <begin position="149"/>
        <end position="280"/>
    </location>
</feature>
<feature type="transmembrane region" description="Helical" evidence="12">
    <location>
        <begin position="6"/>
        <end position="23"/>
    </location>
</feature>
<reference evidence="15" key="1">
    <citation type="journal article" date="2019" name="Int. J. Syst. Evol. Microbiol.">
        <title>The Global Catalogue of Microorganisms (GCM) 10K type strain sequencing project: providing services to taxonomists for standard genome sequencing and annotation.</title>
        <authorList>
            <consortium name="The Broad Institute Genomics Platform"/>
            <consortium name="The Broad Institute Genome Sequencing Center for Infectious Disease"/>
            <person name="Wu L."/>
            <person name="Ma J."/>
        </authorList>
    </citation>
    <scope>NUCLEOTIDE SEQUENCE [LARGE SCALE GENOMIC DNA]</scope>
    <source>
        <strain evidence="15">CCUG 53270</strain>
    </source>
</reference>
<keyword evidence="4" id="KW-0444">Lipid biosynthesis</keyword>
<feature type="transmembrane region" description="Helical" evidence="12">
    <location>
        <begin position="238"/>
        <end position="257"/>
    </location>
</feature>
<dbReference type="Pfam" id="PF00892">
    <property type="entry name" value="EamA"/>
    <property type="match status" value="2"/>
</dbReference>